<organism evidence="4 5">
    <name type="scientific">Paenibacillus roseopurpureus</name>
    <dbReference type="NCBI Taxonomy" id="2918901"/>
    <lineage>
        <taxon>Bacteria</taxon>
        <taxon>Bacillati</taxon>
        <taxon>Bacillota</taxon>
        <taxon>Bacilli</taxon>
        <taxon>Bacillales</taxon>
        <taxon>Paenibacillaceae</taxon>
        <taxon>Paenibacillus</taxon>
    </lineage>
</organism>
<keyword evidence="5" id="KW-1185">Reference proteome</keyword>
<name>A0AA96LJQ7_9BACL</name>
<proteinExistence type="predicted"/>
<keyword evidence="2" id="KW-0472">Membrane</keyword>
<dbReference type="Proteomes" id="UP001304650">
    <property type="component" value="Chromosome"/>
</dbReference>
<dbReference type="SUPFAM" id="SSF49879">
    <property type="entry name" value="SMAD/FHA domain"/>
    <property type="match status" value="1"/>
</dbReference>
<dbReference type="KEGG" id="proo:MJB10_13990"/>
<evidence type="ECO:0000256" key="2">
    <source>
        <dbReference type="SAM" id="Phobius"/>
    </source>
</evidence>
<reference evidence="4" key="1">
    <citation type="submission" date="2022-02" db="EMBL/GenBank/DDBJ databases">
        <title>Paenibacillus sp. MBLB1832 Whole Genome Shotgun Sequencing.</title>
        <authorList>
            <person name="Hwang C.Y."/>
            <person name="Cho E.-S."/>
            <person name="Seo M.-J."/>
        </authorList>
    </citation>
    <scope>NUCLEOTIDE SEQUENCE</scope>
    <source>
        <strain evidence="4">MBLB1832</strain>
    </source>
</reference>
<evidence type="ECO:0000259" key="3">
    <source>
        <dbReference type="PROSITE" id="PS50006"/>
    </source>
</evidence>
<feature type="domain" description="FHA" evidence="3">
    <location>
        <begin position="414"/>
        <end position="466"/>
    </location>
</feature>
<dbReference type="PROSITE" id="PS50006">
    <property type="entry name" value="FHA_DOMAIN"/>
    <property type="match status" value="1"/>
</dbReference>
<accession>A0AA96LJQ7</accession>
<keyword evidence="2" id="KW-0812">Transmembrane</keyword>
<dbReference type="InterPro" id="IPR050923">
    <property type="entry name" value="Cell_Proc_Reg/RNA_Proc"/>
</dbReference>
<feature type="region of interest" description="Disordered" evidence="1">
    <location>
        <begin position="229"/>
        <end position="251"/>
    </location>
</feature>
<dbReference type="PANTHER" id="PTHR23308">
    <property type="entry name" value="NUCLEAR INHIBITOR OF PROTEIN PHOSPHATASE-1"/>
    <property type="match status" value="1"/>
</dbReference>
<dbReference type="CDD" id="cd00060">
    <property type="entry name" value="FHA"/>
    <property type="match status" value="1"/>
</dbReference>
<dbReference type="Gene3D" id="2.60.200.20">
    <property type="match status" value="1"/>
</dbReference>
<dbReference type="InterPro" id="IPR000253">
    <property type="entry name" value="FHA_dom"/>
</dbReference>
<dbReference type="EMBL" id="CP130319">
    <property type="protein sequence ID" value="WNR42248.1"/>
    <property type="molecule type" value="Genomic_DNA"/>
</dbReference>
<feature type="transmembrane region" description="Helical" evidence="2">
    <location>
        <begin position="293"/>
        <end position="312"/>
    </location>
</feature>
<dbReference type="Pfam" id="PF00498">
    <property type="entry name" value="FHA"/>
    <property type="match status" value="1"/>
</dbReference>
<evidence type="ECO:0000256" key="1">
    <source>
        <dbReference type="SAM" id="MobiDB-lite"/>
    </source>
</evidence>
<feature type="transmembrane region" description="Helical" evidence="2">
    <location>
        <begin position="262"/>
        <end position="281"/>
    </location>
</feature>
<keyword evidence="2" id="KW-1133">Transmembrane helix</keyword>
<dbReference type="InterPro" id="IPR008984">
    <property type="entry name" value="SMAD_FHA_dom_sf"/>
</dbReference>
<evidence type="ECO:0000313" key="5">
    <source>
        <dbReference type="Proteomes" id="UP001304650"/>
    </source>
</evidence>
<dbReference type="Pfam" id="PF19909">
    <property type="entry name" value="DUF6382"/>
    <property type="match status" value="1"/>
</dbReference>
<sequence length="494" mass="56195">MTQDVFGFRYAFVYRQGHAMELYKEDGLQVEALSSLQVRMLEANRIPRLLPLTIHEEDLQVKLVYALSATRMLSHLLKIEAFSVPQLAKLMYAVVCAIEESHNYMLLESNFVLKENFIYIGRDWSDVYLTYIPLEKQEEAVDVCQTIEKLLSKLIMYLSDENQTHMLSWQQTLYAQNQSIRGLKSALLQLMDESSAKWQQKEEEVGQIEVGLPKSYLKSVDLAHEPQAAQAAQPHSHKIELESSLSSNPSKSMTFTRLNTRTLWYTLALFLVCLALLWQQYVAHPSTSSLQLVTGATLLLGDIVFILLFRGLPTRGEKDSFKQSINQQKQANRIESPHLMGLPTNLAMALPASPAAMNMKQYYADLPNHTTLLRPSQSNATVVLGQSKPQPSGPRLEYICHGMNQSVLIQKELFTIGRKDDQVNVDLPLEEAGVSRIHAEIIRFGVTYQIRDAGSTNGTYLNDEQLVVYQGYPLKDGDCIRILRHEWRFRIADK</sequence>
<protein>
    <submittedName>
        <fullName evidence="4">DUF6382 domain-containing protein</fullName>
    </submittedName>
</protein>
<gene>
    <name evidence="4" type="ORF">MJB10_13990</name>
</gene>
<dbReference type="InterPro" id="IPR045962">
    <property type="entry name" value="DUF6382"/>
</dbReference>
<dbReference type="AlphaFoldDB" id="A0AA96LJQ7"/>
<evidence type="ECO:0000313" key="4">
    <source>
        <dbReference type="EMBL" id="WNR42248.1"/>
    </source>
</evidence>
<dbReference type="RefSeq" id="WP_314795533.1">
    <property type="nucleotide sequence ID" value="NZ_CP130319.1"/>
</dbReference>
<dbReference type="SMART" id="SM00240">
    <property type="entry name" value="FHA"/>
    <property type="match status" value="1"/>
</dbReference>